<evidence type="ECO:0000256" key="1">
    <source>
        <dbReference type="SAM" id="MobiDB-lite"/>
    </source>
</evidence>
<evidence type="ECO:0000313" key="3">
    <source>
        <dbReference type="Proteomes" id="UP000321389"/>
    </source>
</evidence>
<feature type="compositionally biased region" description="Polar residues" evidence="1">
    <location>
        <begin position="1"/>
        <end position="11"/>
    </location>
</feature>
<keyword evidence="3" id="KW-1185">Reference proteome</keyword>
<accession>A0A5B8L3R6</accession>
<dbReference type="KEGG" id="niy:FQ775_19000"/>
<dbReference type="SUPFAM" id="SSF46955">
    <property type="entry name" value="Putative DNA-binding domain"/>
    <property type="match status" value="1"/>
</dbReference>
<organism evidence="2 3">
    <name type="scientific">Nitratireductor mangrovi</name>
    <dbReference type="NCBI Taxonomy" id="2599600"/>
    <lineage>
        <taxon>Bacteria</taxon>
        <taxon>Pseudomonadati</taxon>
        <taxon>Pseudomonadota</taxon>
        <taxon>Alphaproteobacteria</taxon>
        <taxon>Hyphomicrobiales</taxon>
        <taxon>Phyllobacteriaceae</taxon>
        <taxon>Nitratireductor</taxon>
    </lineage>
</organism>
<dbReference type="Proteomes" id="UP000321389">
    <property type="component" value="Chromosome"/>
</dbReference>
<gene>
    <name evidence="2" type="ORF">FQ775_19000</name>
</gene>
<reference evidence="2" key="1">
    <citation type="submission" date="2020-04" db="EMBL/GenBank/DDBJ databases">
        <title>Nitratireductor sp. nov. isolated from mangrove soil.</title>
        <authorList>
            <person name="Ye Y."/>
        </authorList>
    </citation>
    <scope>NUCLEOTIDE SEQUENCE</scope>
    <source>
        <strain evidence="2">SY7</strain>
    </source>
</reference>
<dbReference type="OrthoDB" id="8452166at2"/>
<dbReference type="InterPro" id="IPR009061">
    <property type="entry name" value="DNA-bd_dom_put_sf"/>
</dbReference>
<dbReference type="EMBL" id="CP042301">
    <property type="protein sequence ID" value="QDZ02300.1"/>
    <property type="molecule type" value="Genomic_DNA"/>
</dbReference>
<feature type="region of interest" description="Disordered" evidence="1">
    <location>
        <begin position="1"/>
        <end position="55"/>
    </location>
</feature>
<feature type="region of interest" description="Disordered" evidence="1">
    <location>
        <begin position="111"/>
        <end position="134"/>
    </location>
</feature>
<sequence length="134" mass="14484">MAQRSASQTDLFENAAAGEPPSVAPCLSGPLRDATGAGATQSSLPADATGHPRRHVESFLSDRDVAKRYRVSRPTIWRWCQNNPAFPRPRQMSPGTTRWLLSELERFEGELPAAASVGSTETPGTRSEAGPKRP</sequence>
<evidence type="ECO:0000313" key="2">
    <source>
        <dbReference type="EMBL" id="QDZ02300.1"/>
    </source>
</evidence>
<proteinExistence type="predicted"/>
<name>A0A5B8L3R6_9HYPH</name>
<protein>
    <submittedName>
        <fullName evidence="2">AlpA family phage regulatory protein</fullName>
    </submittedName>
</protein>
<dbReference type="AlphaFoldDB" id="A0A5B8L3R6"/>